<feature type="signal peptide" evidence="1">
    <location>
        <begin position="1"/>
        <end position="23"/>
    </location>
</feature>
<dbReference type="RefSeq" id="WP_131958014.1">
    <property type="nucleotide sequence ID" value="NZ_SMFL01000003.1"/>
</dbReference>
<comment type="caution">
    <text evidence="2">The sequence shown here is derived from an EMBL/GenBank/DDBJ whole genome shotgun (WGS) entry which is preliminary data.</text>
</comment>
<dbReference type="InterPro" id="IPR013783">
    <property type="entry name" value="Ig-like_fold"/>
</dbReference>
<dbReference type="Gene3D" id="2.120.10.30">
    <property type="entry name" value="TolB, C-terminal domain"/>
    <property type="match status" value="1"/>
</dbReference>
<evidence type="ECO:0000313" key="3">
    <source>
        <dbReference type="Proteomes" id="UP000294850"/>
    </source>
</evidence>
<dbReference type="Proteomes" id="UP000294850">
    <property type="component" value="Unassembled WGS sequence"/>
</dbReference>
<dbReference type="InterPro" id="IPR053143">
    <property type="entry name" value="Arylsulfate_ST"/>
</dbReference>
<accession>A0A4R5DVT5</accession>
<gene>
    <name evidence="2" type="ORF">E0F88_09595</name>
</gene>
<reference evidence="2 3" key="1">
    <citation type="submission" date="2019-03" db="EMBL/GenBank/DDBJ databases">
        <title>Dyadobacter AR-3-6 sp. nov., isolated from arctic soil.</title>
        <authorList>
            <person name="Chaudhary D.K."/>
        </authorList>
    </citation>
    <scope>NUCLEOTIDE SEQUENCE [LARGE SCALE GENOMIC DNA]</scope>
    <source>
        <strain evidence="2 3">AR-3-6</strain>
    </source>
</reference>
<keyword evidence="3" id="KW-1185">Reference proteome</keyword>
<dbReference type="GO" id="GO:0004062">
    <property type="term" value="F:aryl sulfotransferase activity"/>
    <property type="evidence" value="ECO:0007669"/>
    <property type="project" value="InterPro"/>
</dbReference>
<sequence length="450" mass="50058">MNKFRIYLTMLAAAAIFSCSESGKSVTPQLQSFSVILNKNSALVVKVKFSLSVDSKAHVKYWQASESESSAKLSALSDSKINHTVSLYQLREKTAYNYKVVVLDASGNESETSQIQTFTTEAMPAWLNTYYKTAENTIQETLPGYYFVVPSAKPNGLLLINNSGKIAWYWSPPSNYIVKTARMTAKNSVLMLLDENATPFGDGNILLETNLAGDTLSYFRMGEKGFDKSIHHDLQMDSKGNIVAITNTFSNNLPGDGIIVLDSQGKKIWEWSTFSELTNIDPTNYAQPWGNSLVIDKDNNYIVSLRSLSQVWKINSSTGKVMWKLGKNGTIKMPETSNFLFQHFAHRNANDEIMLFDNGSAARPETRLLSFNLNETTLEATPKINISLPQNLYSMIMGSTSLLPDGNLLTVSAVNGKILKMTKTGQILWTISASQPIYRAEYLANPFETE</sequence>
<dbReference type="InterPro" id="IPR011042">
    <property type="entry name" value="6-blade_b-propeller_TolB-like"/>
</dbReference>
<feature type="chain" id="PRO_5020214117" description="Fibronectin type-III domain-containing protein" evidence="1">
    <location>
        <begin position="24"/>
        <end position="450"/>
    </location>
</feature>
<organism evidence="2 3">
    <name type="scientific">Dyadobacter psychrotolerans</name>
    <dbReference type="NCBI Taxonomy" id="2541721"/>
    <lineage>
        <taxon>Bacteria</taxon>
        <taxon>Pseudomonadati</taxon>
        <taxon>Bacteroidota</taxon>
        <taxon>Cytophagia</taxon>
        <taxon>Cytophagales</taxon>
        <taxon>Spirosomataceae</taxon>
        <taxon>Dyadobacter</taxon>
    </lineage>
</organism>
<dbReference type="InterPro" id="IPR010262">
    <property type="entry name" value="Arylsulfotransferase_bact"/>
</dbReference>
<dbReference type="OrthoDB" id="304912at2"/>
<dbReference type="Gene3D" id="2.60.40.10">
    <property type="entry name" value="Immunoglobulins"/>
    <property type="match status" value="1"/>
</dbReference>
<dbReference type="PANTHER" id="PTHR35340:SF5">
    <property type="entry name" value="ASST-DOMAIN-CONTAINING PROTEIN"/>
    <property type="match status" value="1"/>
</dbReference>
<dbReference type="PANTHER" id="PTHR35340">
    <property type="entry name" value="PQQ ENZYME REPEAT PROTEIN-RELATED"/>
    <property type="match status" value="1"/>
</dbReference>
<evidence type="ECO:0000313" key="2">
    <source>
        <dbReference type="EMBL" id="TDE16480.1"/>
    </source>
</evidence>
<name>A0A4R5DVT5_9BACT</name>
<dbReference type="AlphaFoldDB" id="A0A4R5DVT5"/>
<evidence type="ECO:0000256" key="1">
    <source>
        <dbReference type="SAM" id="SignalP"/>
    </source>
</evidence>
<evidence type="ECO:0008006" key="4">
    <source>
        <dbReference type="Google" id="ProtNLM"/>
    </source>
</evidence>
<keyword evidence="1" id="KW-0732">Signal</keyword>
<dbReference type="EMBL" id="SMFL01000003">
    <property type="protein sequence ID" value="TDE16480.1"/>
    <property type="molecule type" value="Genomic_DNA"/>
</dbReference>
<protein>
    <recommendedName>
        <fullName evidence="4">Fibronectin type-III domain-containing protein</fullName>
    </recommendedName>
</protein>
<proteinExistence type="predicted"/>
<dbReference type="SUPFAM" id="SSF63829">
    <property type="entry name" value="Calcium-dependent phosphotriesterase"/>
    <property type="match status" value="1"/>
</dbReference>
<dbReference type="PROSITE" id="PS51257">
    <property type="entry name" value="PROKAR_LIPOPROTEIN"/>
    <property type="match status" value="1"/>
</dbReference>
<dbReference type="Pfam" id="PF05935">
    <property type="entry name" value="Arylsulfotrans"/>
    <property type="match status" value="1"/>
</dbReference>